<dbReference type="AlphaFoldDB" id="A0AA36GLX0"/>
<keyword evidence="1 5" id="KW-0963">Cytoplasm</keyword>
<feature type="domain" description="Methyltransferase" evidence="6">
    <location>
        <begin position="58"/>
        <end position="187"/>
    </location>
</feature>
<comment type="function">
    <text evidence="5">S-adenosyl-L-methionine-dependent protein-lysine N-methyltransferase that methylates elongation factor 1-alpha.</text>
</comment>
<keyword evidence="2 5" id="KW-0489">Methyltransferase</keyword>
<dbReference type="CDD" id="cd02440">
    <property type="entry name" value="AdoMet_MTases"/>
    <property type="match status" value="1"/>
</dbReference>
<evidence type="ECO:0000256" key="4">
    <source>
        <dbReference type="ARBA" id="ARBA00022691"/>
    </source>
</evidence>
<dbReference type="InterPro" id="IPR025714">
    <property type="entry name" value="Methyltranfer_dom"/>
</dbReference>
<dbReference type="Proteomes" id="UP001176961">
    <property type="component" value="Unassembled WGS sequence"/>
</dbReference>
<evidence type="ECO:0000256" key="5">
    <source>
        <dbReference type="HAMAP-Rule" id="MF_03188"/>
    </source>
</evidence>
<dbReference type="EC" id="2.1.1.-" evidence="5"/>
<gene>
    <name evidence="7" type="ORF">CYNAS_LOCUS6444</name>
</gene>
<dbReference type="InterPro" id="IPR029063">
    <property type="entry name" value="SAM-dependent_MTases_sf"/>
</dbReference>
<dbReference type="Pfam" id="PF13847">
    <property type="entry name" value="Methyltransf_31"/>
    <property type="match status" value="1"/>
</dbReference>
<comment type="caution">
    <text evidence="7">The sequence shown here is derived from an EMBL/GenBank/DDBJ whole genome shotgun (WGS) entry which is preliminary data.</text>
</comment>
<dbReference type="GO" id="GO:0016279">
    <property type="term" value="F:protein-lysine N-methyltransferase activity"/>
    <property type="evidence" value="ECO:0007669"/>
    <property type="project" value="UniProtKB-UniRule"/>
</dbReference>
<dbReference type="EMBL" id="CATQJL010000112">
    <property type="protein sequence ID" value="CAJ0594461.1"/>
    <property type="molecule type" value="Genomic_DNA"/>
</dbReference>
<dbReference type="GO" id="GO:0032259">
    <property type="term" value="P:methylation"/>
    <property type="evidence" value="ECO:0007669"/>
    <property type="project" value="UniProtKB-KW"/>
</dbReference>
<comment type="similarity">
    <text evidence="5">Belongs to the class I-like SAM-binding methyltransferase superfamily. EFM4 family.</text>
</comment>
<reference evidence="7" key="1">
    <citation type="submission" date="2023-07" db="EMBL/GenBank/DDBJ databases">
        <authorList>
            <consortium name="CYATHOMIX"/>
        </authorList>
    </citation>
    <scope>NUCLEOTIDE SEQUENCE</scope>
    <source>
        <strain evidence="7">N/A</strain>
    </source>
</reference>
<dbReference type="SUPFAM" id="SSF53335">
    <property type="entry name" value="S-adenosyl-L-methionine-dependent methyltransferases"/>
    <property type="match status" value="1"/>
</dbReference>
<protein>
    <recommendedName>
        <fullName evidence="5">Protein-lysine N-methyltransferase CYNAS_LOCUS6444</fullName>
        <ecNumber evidence="5">2.1.1.-</ecNumber>
    </recommendedName>
</protein>
<sequence length="220" mass="24560">MVDELDIAPSELGTKTYWDSRYEQELHNFEECGDEGEIWFGRSAEKRIIDFVKANVSSAAKILDLGCGNGSVLRRLRKHGYLNLTGVDYCPAAIELANRIAKEEDHEVDISFKVLDVLSTSTDSPLDLYDVVLDKGTWDAMSLSNDRKSRLLTYKSFVTRSLSPSGQFVIFSCNFTKEELLQMFEDGGCMKFQTEIPAAHSITFGGRQGVTSTGVVFELS</sequence>
<keyword evidence="4 5" id="KW-0949">S-adenosyl-L-methionine</keyword>
<comment type="subcellular location">
    <subcellularLocation>
        <location evidence="5">Cytoplasm</location>
    </subcellularLocation>
</comment>
<accession>A0AA36GLX0</accession>
<dbReference type="PANTHER" id="PTHR12843:SF5">
    <property type="entry name" value="EEF1A LYSINE METHYLTRANSFERASE 2"/>
    <property type="match status" value="1"/>
</dbReference>
<keyword evidence="8" id="KW-1185">Reference proteome</keyword>
<evidence type="ECO:0000256" key="3">
    <source>
        <dbReference type="ARBA" id="ARBA00022679"/>
    </source>
</evidence>
<evidence type="ECO:0000256" key="2">
    <source>
        <dbReference type="ARBA" id="ARBA00022603"/>
    </source>
</evidence>
<dbReference type="Gene3D" id="3.40.50.150">
    <property type="entry name" value="Vaccinia Virus protein VP39"/>
    <property type="match status" value="1"/>
</dbReference>
<evidence type="ECO:0000259" key="6">
    <source>
        <dbReference type="Pfam" id="PF13847"/>
    </source>
</evidence>
<keyword evidence="3 5" id="KW-0808">Transferase</keyword>
<dbReference type="HAMAP" id="MF_03188">
    <property type="entry name" value="Methyltr_EFM4"/>
    <property type="match status" value="1"/>
</dbReference>
<proteinExistence type="inferred from homology"/>
<name>A0AA36GLX0_CYLNA</name>
<dbReference type="PANTHER" id="PTHR12843">
    <property type="entry name" value="PROTEIN-LYSINE N-METHYLTRANSFERASE METTL10"/>
    <property type="match status" value="1"/>
</dbReference>
<dbReference type="GO" id="GO:0005737">
    <property type="term" value="C:cytoplasm"/>
    <property type="evidence" value="ECO:0007669"/>
    <property type="project" value="UniProtKB-SubCell"/>
</dbReference>
<evidence type="ECO:0000313" key="7">
    <source>
        <dbReference type="EMBL" id="CAJ0594461.1"/>
    </source>
</evidence>
<evidence type="ECO:0000313" key="8">
    <source>
        <dbReference type="Proteomes" id="UP001176961"/>
    </source>
</evidence>
<dbReference type="InterPro" id="IPR026635">
    <property type="entry name" value="Efm4/METTL10"/>
</dbReference>
<organism evidence="7 8">
    <name type="scientific">Cylicocyclus nassatus</name>
    <name type="common">Nematode worm</name>
    <dbReference type="NCBI Taxonomy" id="53992"/>
    <lineage>
        <taxon>Eukaryota</taxon>
        <taxon>Metazoa</taxon>
        <taxon>Ecdysozoa</taxon>
        <taxon>Nematoda</taxon>
        <taxon>Chromadorea</taxon>
        <taxon>Rhabditida</taxon>
        <taxon>Rhabditina</taxon>
        <taxon>Rhabditomorpha</taxon>
        <taxon>Strongyloidea</taxon>
        <taxon>Strongylidae</taxon>
        <taxon>Cylicocyclus</taxon>
    </lineage>
</organism>
<evidence type="ECO:0000256" key="1">
    <source>
        <dbReference type="ARBA" id="ARBA00022490"/>
    </source>
</evidence>